<evidence type="ECO:0000313" key="3">
    <source>
        <dbReference type="EMBL" id="GGT34108.1"/>
    </source>
</evidence>
<feature type="transmembrane region" description="Helical" evidence="2">
    <location>
        <begin position="34"/>
        <end position="59"/>
    </location>
</feature>
<organism evidence="3 4">
    <name type="scientific">Streptomyces phaeofaciens</name>
    <dbReference type="NCBI Taxonomy" id="68254"/>
    <lineage>
        <taxon>Bacteria</taxon>
        <taxon>Bacillati</taxon>
        <taxon>Actinomycetota</taxon>
        <taxon>Actinomycetes</taxon>
        <taxon>Kitasatosporales</taxon>
        <taxon>Streptomycetaceae</taxon>
        <taxon>Streptomyces</taxon>
    </lineage>
</organism>
<feature type="region of interest" description="Disordered" evidence="1">
    <location>
        <begin position="124"/>
        <end position="172"/>
    </location>
</feature>
<feature type="compositionally biased region" description="Basic and acidic residues" evidence="1">
    <location>
        <begin position="148"/>
        <end position="164"/>
    </location>
</feature>
<sequence length="612" mass="61877">MTVVNLMSARRSSLSPLLTRLHARLRDRSPGLGAGLLGGVLAAGLGLGSFAALVMVLWISSPYPDSGPGGALHVAAALWLLAHGAELVRTDTLTGVAAPVGVTPLLLLVLPVWLVHRAARDAVDGPDATDAADGPDGRVGADGWGRPHRADGSDGSDRPDRADRYGSGGHAPGGAVSARMAWAGVVVGYLVVAAGAACYAAGGALRPSWLWAAVCVPGVAALAAGAGVWTASGRPRHALVRMLPRGLRRCLLGEWVGAAVRAASAGVAVLVGGGALLVAVSSVWHLGAARGAFLQLTEGWSGRFAVLLLCVALVPNAAVWAAAYALGPGYVLGAGHVVDPLLSDPAPLLPPFPLLAAVPEAGAGGVWNWVAGVVPVLAGATVGVFVAREGALPGGSEDAWSRWRTVGVVGAAGVVCGVLAGGLAGLAGGPLGVGALARFGPVWWQVGGAVVLWTVAVGVPVGLCVRARRGRKWVPDASWRTAGGGVPSDREARGDDDKGLVGGEEFGFGEFGFEPYDFVELEVGTAMERELGSGTGRGTERGVEKEAGADAAKEPEGPEEPEGRPEAADGPEGPDEPVWHGDTPREVRWAALREVGEEAPGAAEDEGSAPSR</sequence>
<comment type="caution">
    <text evidence="3">The sequence shown here is derived from an EMBL/GenBank/DDBJ whole genome shotgun (WGS) entry which is preliminary data.</text>
</comment>
<feature type="compositionally biased region" description="Basic and acidic residues" evidence="1">
    <location>
        <begin position="577"/>
        <end position="588"/>
    </location>
</feature>
<feature type="transmembrane region" description="Helical" evidence="2">
    <location>
        <begin position="408"/>
        <end position="430"/>
    </location>
</feature>
<dbReference type="Proteomes" id="UP000646776">
    <property type="component" value="Unassembled WGS sequence"/>
</dbReference>
<gene>
    <name evidence="3" type="ORF">GCM10010226_07610</name>
</gene>
<name>A0A918LPL9_9ACTN</name>
<accession>A0A918LPL9</accession>
<evidence type="ECO:0000256" key="1">
    <source>
        <dbReference type="SAM" id="MobiDB-lite"/>
    </source>
</evidence>
<dbReference type="AlphaFoldDB" id="A0A918LPL9"/>
<feature type="transmembrane region" description="Helical" evidence="2">
    <location>
        <begin position="366"/>
        <end position="387"/>
    </location>
</feature>
<feature type="region of interest" description="Disordered" evidence="1">
    <location>
        <begin position="477"/>
        <end position="501"/>
    </location>
</feature>
<feature type="transmembrane region" description="Helical" evidence="2">
    <location>
        <begin position="180"/>
        <end position="202"/>
    </location>
</feature>
<feature type="transmembrane region" description="Helical" evidence="2">
    <location>
        <begin position="305"/>
        <end position="326"/>
    </location>
</feature>
<feature type="compositionally biased region" description="Acidic residues" evidence="1">
    <location>
        <begin position="603"/>
        <end position="612"/>
    </location>
</feature>
<keyword evidence="2" id="KW-0472">Membrane</keyword>
<dbReference type="InterPro" id="IPR045931">
    <property type="entry name" value="DUF6350"/>
</dbReference>
<dbReference type="Pfam" id="PF19877">
    <property type="entry name" value="DUF6350"/>
    <property type="match status" value="1"/>
</dbReference>
<feature type="region of interest" description="Disordered" evidence="1">
    <location>
        <begin position="530"/>
        <end position="612"/>
    </location>
</feature>
<evidence type="ECO:0000256" key="2">
    <source>
        <dbReference type="SAM" id="Phobius"/>
    </source>
</evidence>
<proteinExistence type="predicted"/>
<feature type="compositionally biased region" description="Basic and acidic residues" evidence="1">
    <location>
        <begin position="488"/>
        <end position="499"/>
    </location>
</feature>
<dbReference type="EMBL" id="BMSA01000002">
    <property type="protein sequence ID" value="GGT34108.1"/>
    <property type="molecule type" value="Genomic_DNA"/>
</dbReference>
<dbReference type="RefSeq" id="WP_189707482.1">
    <property type="nucleotide sequence ID" value="NZ_BMSA01000002.1"/>
</dbReference>
<reference evidence="3" key="2">
    <citation type="submission" date="2020-09" db="EMBL/GenBank/DDBJ databases">
        <authorList>
            <person name="Sun Q."/>
            <person name="Ohkuma M."/>
        </authorList>
    </citation>
    <scope>NUCLEOTIDE SEQUENCE</scope>
    <source>
        <strain evidence="3">JCM 4125</strain>
    </source>
</reference>
<keyword evidence="2" id="KW-1133">Transmembrane helix</keyword>
<feature type="transmembrane region" description="Helical" evidence="2">
    <location>
        <begin position="442"/>
        <end position="465"/>
    </location>
</feature>
<keyword evidence="2" id="KW-0812">Transmembrane</keyword>
<protein>
    <recommendedName>
        <fullName evidence="5">Integral membrane protein</fullName>
    </recommendedName>
</protein>
<evidence type="ECO:0000313" key="4">
    <source>
        <dbReference type="Proteomes" id="UP000646776"/>
    </source>
</evidence>
<feature type="transmembrane region" description="Helical" evidence="2">
    <location>
        <begin position="96"/>
        <end position="115"/>
    </location>
</feature>
<reference evidence="3" key="1">
    <citation type="journal article" date="2014" name="Int. J. Syst. Evol. Microbiol.">
        <title>Complete genome sequence of Corynebacterium casei LMG S-19264T (=DSM 44701T), isolated from a smear-ripened cheese.</title>
        <authorList>
            <consortium name="US DOE Joint Genome Institute (JGI-PGF)"/>
            <person name="Walter F."/>
            <person name="Albersmeier A."/>
            <person name="Kalinowski J."/>
            <person name="Ruckert C."/>
        </authorList>
    </citation>
    <scope>NUCLEOTIDE SEQUENCE</scope>
    <source>
        <strain evidence="3">JCM 4125</strain>
    </source>
</reference>
<feature type="compositionally biased region" description="Low complexity" evidence="1">
    <location>
        <begin position="125"/>
        <end position="134"/>
    </location>
</feature>
<keyword evidence="4" id="KW-1185">Reference proteome</keyword>
<evidence type="ECO:0008006" key="5">
    <source>
        <dbReference type="Google" id="ProtNLM"/>
    </source>
</evidence>
<feature type="compositionally biased region" description="Basic and acidic residues" evidence="1">
    <location>
        <begin position="538"/>
        <end position="567"/>
    </location>
</feature>
<feature type="transmembrane region" description="Helical" evidence="2">
    <location>
        <begin position="208"/>
        <end position="229"/>
    </location>
</feature>